<evidence type="ECO:0000256" key="2">
    <source>
        <dbReference type="HAMAP-Rule" id="MF_00163"/>
    </source>
</evidence>
<feature type="binding site" evidence="2">
    <location>
        <position position="88"/>
    </location>
    <ligand>
        <name>Fe cation</name>
        <dbReference type="ChEBI" id="CHEBI:24875"/>
    </ligand>
</feature>
<comment type="similarity">
    <text evidence="1 2">Belongs to the polypeptide deformylase family.</text>
</comment>
<dbReference type="NCBIfam" id="TIGR00079">
    <property type="entry name" value="pept_deformyl"/>
    <property type="match status" value="1"/>
</dbReference>
<comment type="caution">
    <text evidence="4">The sequence shown here is derived from an EMBL/GenBank/DDBJ whole genome shotgun (WGS) entry which is preliminary data.</text>
</comment>
<dbReference type="InterPro" id="IPR036821">
    <property type="entry name" value="Peptide_deformylase_sf"/>
</dbReference>
<keyword evidence="2" id="KW-0408">Iron</keyword>
<feature type="binding site" evidence="2">
    <location>
        <position position="130"/>
    </location>
    <ligand>
        <name>Fe cation</name>
        <dbReference type="ChEBI" id="CHEBI:24875"/>
    </ligand>
</feature>
<dbReference type="PIRSF" id="PIRSF004749">
    <property type="entry name" value="Pep_def"/>
    <property type="match status" value="1"/>
</dbReference>
<sequence length="181" mass="20553">MSNNLIRKYGDPILREVCKPVGKVSETERKIFTTMIELMNSNEGIGLAAPQIGISRRIIVAKFDGYLLKLIDPRIIEKKGEEILTEGCLSIPEVYIKVPRAKKIKIQALDEDGKTRVIQADGMLSRIIQHEIDHLNGILIIDYATEKEKDKVKNQLKRIKTHTKMILKVKNKAFSSMDKAI</sequence>
<gene>
    <name evidence="2 4" type="primary">def</name>
    <name evidence="4" type="ORF">DRI96_04735</name>
    <name evidence="3" type="ORF">ENG47_06800</name>
</gene>
<reference evidence="4 5" key="1">
    <citation type="submission" date="2018-06" db="EMBL/GenBank/DDBJ databases">
        <title>Extensive metabolic versatility and redundancy in microbially diverse, dynamic hydrothermal sediments.</title>
        <authorList>
            <person name="Dombrowski N."/>
            <person name="Teske A."/>
            <person name="Baker B.J."/>
        </authorList>
    </citation>
    <scope>NUCLEOTIDE SEQUENCE [LARGE SCALE GENOMIC DNA]</scope>
    <source>
        <strain evidence="4">B19_G9</strain>
    </source>
</reference>
<dbReference type="Proteomes" id="UP000885660">
    <property type="component" value="Unassembled WGS sequence"/>
</dbReference>
<dbReference type="Proteomes" id="UP000267654">
    <property type="component" value="Unassembled WGS sequence"/>
</dbReference>
<dbReference type="PANTHER" id="PTHR10458:SF22">
    <property type="entry name" value="PEPTIDE DEFORMYLASE"/>
    <property type="match status" value="1"/>
</dbReference>
<evidence type="ECO:0000313" key="3">
    <source>
        <dbReference type="EMBL" id="HDN85444.1"/>
    </source>
</evidence>
<reference evidence="3" key="2">
    <citation type="journal article" date="2020" name="mSystems">
        <title>Genome- and Community-Level Interaction Insights into Carbon Utilization and Element Cycling Functions of Hydrothermarchaeota in Hydrothermal Sediment.</title>
        <authorList>
            <person name="Zhou Z."/>
            <person name="Liu Y."/>
            <person name="Xu W."/>
            <person name="Pan J."/>
            <person name="Luo Z.H."/>
            <person name="Li M."/>
        </authorList>
    </citation>
    <scope>NUCLEOTIDE SEQUENCE [LARGE SCALE GENOMIC DNA]</scope>
    <source>
        <strain evidence="3">HyVt-219</strain>
    </source>
</reference>
<keyword evidence="2" id="KW-0479">Metal-binding</keyword>
<dbReference type="AlphaFoldDB" id="A0A662DDB6"/>
<comment type="function">
    <text evidence="2">Removes the formyl group from the N-terminal Met of newly synthesized proteins. Requires at least a dipeptide for an efficient rate of reaction. N-terminal L-methionine is a prerequisite for activity but the enzyme has broad specificity at other positions.</text>
</comment>
<dbReference type="PRINTS" id="PR01576">
    <property type="entry name" value="PDEFORMYLASE"/>
</dbReference>
<dbReference type="InterPro" id="IPR023635">
    <property type="entry name" value="Peptide_deformylase"/>
</dbReference>
<proteinExistence type="inferred from homology"/>
<keyword evidence="2" id="KW-0648">Protein biosynthesis</keyword>
<dbReference type="EMBL" id="QMQB01000168">
    <property type="protein sequence ID" value="RLE12303.1"/>
    <property type="molecule type" value="Genomic_DNA"/>
</dbReference>
<evidence type="ECO:0000256" key="1">
    <source>
        <dbReference type="ARBA" id="ARBA00010759"/>
    </source>
</evidence>
<name>A0A662DDB6_UNCAE</name>
<feature type="active site" evidence="2">
    <location>
        <position position="131"/>
    </location>
</feature>
<accession>A0A662DDB6</accession>
<dbReference type="GO" id="GO:0046872">
    <property type="term" value="F:metal ion binding"/>
    <property type="evidence" value="ECO:0007669"/>
    <property type="project" value="UniProtKB-KW"/>
</dbReference>
<dbReference type="Gene3D" id="3.90.45.10">
    <property type="entry name" value="Peptide deformylase"/>
    <property type="match status" value="1"/>
</dbReference>
<dbReference type="GO" id="GO:0042586">
    <property type="term" value="F:peptide deformylase activity"/>
    <property type="evidence" value="ECO:0007669"/>
    <property type="project" value="UniProtKB-UniRule"/>
</dbReference>
<dbReference type="GO" id="GO:0006412">
    <property type="term" value="P:translation"/>
    <property type="evidence" value="ECO:0007669"/>
    <property type="project" value="UniProtKB-UniRule"/>
</dbReference>
<evidence type="ECO:0000313" key="4">
    <source>
        <dbReference type="EMBL" id="RLE12303.1"/>
    </source>
</evidence>
<comment type="cofactor">
    <cofactor evidence="2">
        <name>Fe(2+)</name>
        <dbReference type="ChEBI" id="CHEBI:29033"/>
    </cofactor>
    <text evidence="2">Binds 1 Fe(2+) ion.</text>
</comment>
<feature type="binding site" evidence="2">
    <location>
        <position position="134"/>
    </location>
    <ligand>
        <name>Fe cation</name>
        <dbReference type="ChEBI" id="CHEBI:24875"/>
    </ligand>
</feature>
<comment type="catalytic activity">
    <reaction evidence="2">
        <text>N-terminal N-formyl-L-methionyl-[peptide] + H2O = N-terminal L-methionyl-[peptide] + formate</text>
        <dbReference type="Rhea" id="RHEA:24420"/>
        <dbReference type="Rhea" id="RHEA-COMP:10639"/>
        <dbReference type="Rhea" id="RHEA-COMP:10640"/>
        <dbReference type="ChEBI" id="CHEBI:15377"/>
        <dbReference type="ChEBI" id="CHEBI:15740"/>
        <dbReference type="ChEBI" id="CHEBI:49298"/>
        <dbReference type="ChEBI" id="CHEBI:64731"/>
        <dbReference type="EC" id="3.5.1.88"/>
    </reaction>
</comment>
<organism evidence="4 5">
    <name type="scientific">Aerophobetes bacterium</name>
    <dbReference type="NCBI Taxonomy" id="2030807"/>
    <lineage>
        <taxon>Bacteria</taxon>
        <taxon>Candidatus Aerophobota</taxon>
    </lineage>
</organism>
<dbReference type="Pfam" id="PF01327">
    <property type="entry name" value="Pep_deformylase"/>
    <property type="match status" value="1"/>
</dbReference>
<keyword evidence="2 4" id="KW-0378">Hydrolase</keyword>
<dbReference type="PANTHER" id="PTHR10458">
    <property type="entry name" value="PEPTIDE DEFORMYLASE"/>
    <property type="match status" value="1"/>
</dbReference>
<dbReference type="NCBIfam" id="NF001159">
    <property type="entry name" value="PRK00150.1-3"/>
    <property type="match status" value="1"/>
</dbReference>
<dbReference type="EMBL" id="DRBC01000410">
    <property type="protein sequence ID" value="HDN85444.1"/>
    <property type="molecule type" value="Genomic_DNA"/>
</dbReference>
<dbReference type="EC" id="3.5.1.88" evidence="2"/>
<dbReference type="HAMAP" id="MF_00163">
    <property type="entry name" value="Pep_deformylase"/>
    <property type="match status" value="1"/>
</dbReference>
<protein>
    <recommendedName>
        <fullName evidence="2">Peptide deformylase</fullName>
        <shortName evidence="2">PDF</shortName>
        <ecNumber evidence="2">3.5.1.88</ecNumber>
    </recommendedName>
    <alternativeName>
        <fullName evidence="2">Polypeptide deformylase</fullName>
    </alternativeName>
</protein>
<dbReference type="CDD" id="cd00487">
    <property type="entry name" value="Pep_deformylase"/>
    <property type="match status" value="1"/>
</dbReference>
<dbReference type="SUPFAM" id="SSF56420">
    <property type="entry name" value="Peptide deformylase"/>
    <property type="match status" value="1"/>
</dbReference>
<evidence type="ECO:0000313" key="5">
    <source>
        <dbReference type="Proteomes" id="UP000267654"/>
    </source>
</evidence>